<protein>
    <submittedName>
        <fullName evidence="1">Uncharacterized protein</fullName>
    </submittedName>
</protein>
<name>U9T273_RHIID</name>
<dbReference type="HOGENOM" id="CLU_2672380_0_0_1"/>
<dbReference type="EMBL" id="KI296457">
    <property type="protein sequence ID" value="ESA01442.1"/>
    <property type="molecule type" value="Genomic_DNA"/>
</dbReference>
<gene>
    <name evidence="1" type="ORF">GLOINDRAFT_798</name>
</gene>
<evidence type="ECO:0000313" key="1">
    <source>
        <dbReference type="EMBL" id="ESA01442.1"/>
    </source>
</evidence>
<proteinExistence type="predicted"/>
<sequence length="75" mass="8828">MLSEKQDCRSDEKPLIYQENDYNVADVSFNNTAYNKVLNFEIWDPSKIQKADGTISRHSKSRHSKSWQNFNLKMS</sequence>
<organism evidence="1">
    <name type="scientific">Rhizophagus irregularis (strain DAOM 181602 / DAOM 197198 / MUCL 43194)</name>
    <name type="common">Arbuscular mycorrhizal fungus</name>
    <name type="synonym">Glomus intraradices</name>
    <dbReference type="NCBI Taxonomy" id="747089"/>
    <lineage>
        <taxon>Eukaryota</taxon>
        <taxon>Fungi</taxon>
        <taxon>Fungi incertae sedis</taxon>
        <taxon>Mucoromycota</taxon>
        <taxon>Glomeromycotina</taxon>
        <taxon>Glomeromycetes</taxon>
        <taxon>Glomerales</taxon>
        <taxon>Glomeraceae</taxon>
        <taxon>Rhizophagus</taxon>
    </lineage>
</organism>
<reference evidence="1" key="1">
    <citation type="submission" date="2013-07" db="EMBL/GenBank/DDBJ databases">
        <title>The genome of an arbuscular mycorrhizal fungus provides insights into the evolution of the oldest plant symbiosis.</title>
        <authorList>
            <consortium name="DOE Joint Genome Institute"/>
            <person name="Tisserant E."/>
            <person name="Malbreil M."/>
            <person name="Kuo A."/>
            <person name="Kohler A."/>
            <person name="Symeonidi A."/>
            <person name="Balestrini R."/>
            <person name="Charron P."/>
            <person name="Duensing N."/>
            <person name="Frei-dit-Frey N."/>
            <person name="Gianinazzi-Pearson V."/>
            <person name="Gilbert B."/>
            <person name="Handa Y."/>
            <person name="Hijri M."/>
            <person name="Kaul R."/>
            <person name="Kawaguchi M."/>
            <person name="Krajinski F."/>
            <person name="Lammers P."/>
            <person name="Lapierre D."/>
            <person name="Masclaux F.G."/>
            <person name="Murat C."/>
            <person name="Morin E."/>
            <person name="Ndikumana S."/>
            <person name="Pagni M."/>
            <person name="Petitpierre D."/>
            <person name="Requena N."/>
            <person name="Rosikiewicz P."/>
            <person name="Riley R."/>
            <person name="Saito K."/>
            <person name="San Clemente H."/>
            <person name="Shapiro H."/>
            <person name="van Tuinen D."/>
            <person name="Becard G."/>
            <person name="Bonfante P."/>
            <person name="Paszkowski U."/>
            <person name="Shachar-Hill Y."/>
            <person name="Young J.P."/>
            <person name="Sanders I.R."/>
            <person name="Henrissat B."/>
            <person name="Rensing S.A."/>
            <person name="Grigoriev I.V."/>
            <person name="Corradi N."/>
            <person name="Roux C."/>
            <person name="Martin F."/>
        </authorList>
    </citation>
    <scope>NUCLEOTIDE SEQUENCE</scope>
    <source>
        <strain evidence="1">DAOM 197198</strain>
    </source>
</reference>
<accession>U9T273</accession>
<dbReference type="AlphaFoldDB" id="U9T273"/>